<comment type="caution">
    <text evidence="3">The sequence shown here is derived from an EMBL/GenBank/DDBJ whole genome shotgun (WGS) entry which is preliminary data.</text>
</comment>
<keyword evidence="2" id="KW-0805">Transcription regulation</keyword>
<comment type="subcellular location">
    <subcellularLocation>
        <location evidence="2">Nucleus</location>
    </subcellularLocation>
</comment>
<sequence length="80" mass="9231">MARATKGTLIKCDPSIKQLIIKLNNENNNNIILQTIDNSYNNNEQESILLIDGVYLDFLKMELDRMLSKNIFEEEDEANV</sequence>
<comment type="function">
    <text evidence="2">In NER, TFIIH acts by opening DNA around the lesion to allow the excision of the damaged oligonucleotide and its replacement by a new DNA fragment. In transcription, TFIIH has an essential role in transcription initiation. When the pre-initiation complex (PIC) has been established, TFIIH is required for promoter opening and promoter escape.</text>
</comment>
<dbReference type="Gene3D" id="3.30.70.1220">
    <property type="entry name" value="TFB5-like"/>
    <property type="match status" value="1"/>
</dbReference>
<keyword evidence="2" id="KW-0234">DNA repair</keyword>
<dbReference type="GO" id="GO:0006289">
    <property type="term" value="P:nucleotide-excision repair"/>
    <property type="evidence" value="ECO:0007669"/>
    <property type="project" value="InterPro"/>
</dbReference>
<dbReference type="STRING" id="29833.A0A1E5R6W4"/>
<dbReference type="GO" id="GO:0000439">
    <property type="term" value="C:transcription factor TFIIH core complex"/>
    <property type="evidence" value="ECO:0007669"/>
    <property type="project" value="UniProtKB-UniRule"/>
</dbReference>
<evidence type="ECO:0000256" key="1">
    <source>
        <dbReference type="ARBA" id="ARBA00021274"/>
    </source>
</evidence>
<dbReference type="Pfam" id="PF06331">
    <property type="entry name" value="Tfb5"/>
    <property type="match status" value="1"/>
</dbReference>
<evidence type="ECO:0000313" key="3">
    <source>
        <dbReference type="EMBL" id="OEJ82644.1"/>
    </source>
</evidence>
<dbReference type="SMART" id="SM01395">
    <property type="entry name" value="Tbf5"/>
    <property type="match status" value="1"/>
</dbReference>
<keyword evidence="2" id="KW-0539">Nucleus</keyword>
<dbReference type="AlphaFoldDB" id="A0A1E5R6W4"/>
<keyword evidence="4" id="KW-1185">Reference proteome</keyword>
<dbReference type="InterPro" id="IPR035935">
    <property type="entry name" value="TFB5-like_sf"/>
</dbReference>
<keyword evidence="2" id="KW-0227">DNA damage</keyword>
<comment type="subunit">
    <text evidence="2">Component of the 7-subunit TFIIH core complex.</text>
</comment>
<dbReference type="InterPro" id="IPR009400">
    <property type="entry name" value="TFIIH_TTDA/Tfb5"/>
</dbReference>
<keyword evidence="2" id="KW-0804">Transcription</keyword>
<comment type="similarity">
    <text evidence="2">Belongs to the TFB5 family.</text>
</comment>
<gene>
    <name evidence="3" type="ORF">AWRI3580_g3700</name>
</gene>
<name>A0A1E5R6W4_HANUV</name>
<organism evidence="3 4">
    <name type="scientific">Hanseniaspora uvarum</name>
    <name type="common">Yeast</name>
    <name type="synonym">Kloeckera apiculata</name>
    <dbReference type="NCBI Taxonomy" id="29833"/>
    <lineage>
        <taxon>Eukaryota</taxon>
        <taxon>Fungi</taxon>
        <taxon>Dikarya</taxon>
        <taxon>Ascomycota</taxon>
        <taxon>Saccharomycotina</taxon>
        <taxon>Saccharomycetes</taxon>
        <taxon>Saccharomycodales</taxon>
        <taxon>Saccharomycodaceae</taxon>
        <taxon>Hanseniaspora</taxon>
    </lineage>
</organism>
<proteinExistence type="inferred from homology"/>
<dbReference type="OrthoDB" id="354at2759"/>
<evidence type="ECO:0000313" key="4">
    <source>
        <dbReference type="Proteomes" id="UP000095358"/>
    </source>
</evidence>
<dbReference type="EMBL" id="LPNN01000009">
    <property type="protein sequence ID" value="OEJ82644.1"/>
    <property type="molecule type" value="Genomic_DNA"/>
</dbReference>
<dbReference type="GO" id="GO:0006367">
    <property type="term" value="P:transcription initiation at RNA polymerase II promoter"/>
    <property type="evidence" value="ECO:0007669"/>
    <property type="project" value="UniProtKB-UniRule"/>
</dbReference>
<dbReference type="VEuPathDB" id="FungiDB:AWRI3580_g3700"/>
<protein>
    <recommendedName>
        <fullName evidence="1 2">General transcription and DNA repair factor IIH subunit TFB5</fullName>
    </recommendedName>
</protein>
<dbReference type="Proteomes" id="UP000095358">
    <property type="component" value="Unassembled WGS sequence"/>
</dbReference>
<dbReference type="SUPFAM" id="SSF142897">
    <property type="entry name" value="TFB5-like"/>
    <property type="match status" value="1"/>
</dbReference>
<evidence type="ECO:0000256" key="2">
    <source>
        <dbReference type="RuleBase" id="RU368032"/>
    </source>
</evidence>
<reference evidence="4" key="1">
    <citation type="journal article" date="2016" name="Genome Announc.">
        <title>Genome sequences of three species of Hanseniaspora isolated from spontaneous wine fermentations.</title>
        <authorList>
            <person name="Sternes P.R."/>
            <person name="Lee D."/>
            <person name="Kutyna D.R."/>
            <person name="Borneman A.R."/>
        </authorList>
    </citation>
    <scope>NUCLEOTIDE SEQUENCE [LARGE SCALE GENOMIC DNA]</scope>
    <source>
        <strain evidence="4">AWRI3580</strain>
    </source>
</reference>
<accession>A0A1E5R6W4</accession>